<dbReference type="Pfam" id="PF07676">
    <property type="entry name" value="PD40"/>
    <property type="match status" value="2"/>
</dbReference>
<accession>A0AA95NI29</accession>
<keyword evidence="1" id="KW-0732">Signal</keyword>
<evidence type="ECO:0000256" key="1">
    <source>
        <dbReference type="SAM" id="SignalP"/>
    </source>
</evidence>
<dbReference type="InterPro" id="IPR011659">
    <property type="entry name" value="WD40"/>
</dbReference>
<dbReference type="KEGG" id="pais:PFX98_08240"/>
<reference evidence="2" key="1">
    <citation type="submission" date="2023-01" db="EMBL/GenBank/DDBJ databases">
        <title>Whole genome sequence of Paucibacter sp. S2-9 isolated from pond sediment.</title>
        <authorList>
            <person name="Jung J.Y."/>
        </authorList>
    </citation>
    <scope>NUCLEOTIDE SEQUENCE</scope>
    <source>
        <strain evidence="2">S2-9</strain>
    </source>
</reference>
<dbReference type="AlphaFoldDB" id="A0AA95NI29"/>
<name>A0AA95NI29_9BURK</name>
<dbReference type="InterPro" id="IPR011042">
    <property type="entry name" value="6-blade_b-propeller_TolB-like"/>
</dbReference>
<gene>
    <name evidence="2" type="ORF">PFX98_08240</name>
</gene>
<evidence type="ECO:0000313" key="2">
    <source>
        <dbReference type="EMBL" id="WIT13592.1"/>
    </source>
</evidence>
<dbReference type="Gene3D" id="2.120.10.30">
    <property type="entry name" value="TolB, C-terminal domain"/>
    <property type="match status" value="1"/>
</dbReference>
<dbReference type="SUPFAM" id="SSF54427">
    <property type="entry name" value="NTF2-like"/>
    <property type="match status" value="1"/>
</dbReference>
<dbReference type="EMBL" id="CP116346">
    <property type="protein sequence ID" value="WIT13592.1"/>
    <property type="molecule type" value="Genomic_DNA"/>
</dbReference>
<dbReference type="SUPFAM" id="SSF82171">
    <property type="entry name" value="DPP6 N-terminal domain-like"/>
    <property type="match status" value="1"/>
</dbReference>
<sequence length="452" mass="48896">MLARLLFGFLILALPMAPAMAADPLLVERIDLGDNGPDVQAYNLQESGALRVFARSAAGFKRSQIFWQRRGADGAWQAPEPLPFADPRWRDSDPHLAGDGKTLSFISDRPGAGEQASGQLDLFEARLLDAAAGRWTAPRRLPEPLQSPGYELGPERYGERLYFASYRAGGPGKLSIYQADQETEPPQALPAPINEGEANSDFTLSPDGRHALWWSSRAGAEGGGDLYLAERVGEQFGPALRLPAPINGPGFEFTPSVSADGRWLLFASTRAAPGSAPGLAHMYRVSWPALLQALGPQAQAYSRASLAARVSALWQALGHQAGQPADVARMAALLHPQARIWGQQLNAGASRLDLRSWSAEAFLAALREPAPRALHECEIHRELRRYAGQAEVYSVVESRRDPARAEAEFVGVNSSQWQLGPQGWQLLSLHYALELPGEALPAHAGRSGQCLG</sequence>
<feature type="signal peptide" evidence="1">
    <location>
        <begin position="1"/>
        <end position="21"/>
    </location>
</feature>
<proteinExistence type="predicted"/>
<evidence type="ECO:0000313" key="3">
    <source>
        <dbReference type="Proteomes" id="UP001177769"/>
    </source>
</evidence>
<organism evidence="2 3">
    <name type="scientific">Paucibacter sediminis</name>
    <dbReference type="NCBI Taxonomy" id="3019553"/>
    <lineage>
        <taxon>Bacteria</taxon>
        <taxon>Pseudomonadati</taxon>
        <taxon>Pseudomonadota</taxon>
        <taxon>Betaproteobacteria</taxon>
        <taxon>Burkholderiales</taxon>
        <taxon>Sphaerotilaceae</taxon>
        <taxon>Roseateles</taxon>
    </lineage>
</organism>
<dbReference type="RefSeq" id="WP_285234710.1">
    <property type="nucleotide sequence ID" value="NZ_CP116346.1"/>
</dbReference>
<dbReference type="Proteomes" id="UP001177769">
    <property type="component" value="Chromosome"/>
</dbReference>
<protein>
    <submittedName>
        <fullName evidence="2">Uncharacterized protein</fullName>
    </submittedName>
</protein>
<keyword evidence="3" id="KW-1185">Reference proteome</keyword>
<feature type="chain" id="PRO_5041729741" evidence="1">
    <location>
        <begin position="22"/>
        <end position="452"/>
    </location>
</feature>
<dbReference type="InterPro" id="IPR032710">
    <property type="entry name" value="NTF2-like_dom_sf"/>
</dbReference>